<protein>
    <submittedName>
        <fullName evidence="3">Uncharacterized protein</fullName>
    </submittedName>
</protein>
<feature type="signal peptide" evidence="1">
    <location>
        <begin position="1"/>
        <end position="33"/>
    </location>
</feature>
<dbReference type="InterPro" id="IPR006311">
    <property type="entry name" value="TAT_signal"/>
</dbReference>
<evidence type="ECO:0000313" key="4">
    <source>
        <dbReference type="Proteomes" id="UP001185779"/>
    </source>
</evidence>
<dbReference type="PROSITE" id="PS51318">
    <property type="entry name" value="TAT"/>
    <property type="match status" value="1"/>
</dbReference>
<gene>
    <name evidence="2" type="ORF">R3P94_18900</name>
    <name evidence="3" type="ORF">R3Q15_17675</name>
</gene>
<dbReference type="RefSeq" id="WP_096274753.1">
    <property type="nucleotide sequence ID" value="NZ_JANJEV010000001.1"/>
</dbReference>
<name>A0AAE4R8S6_9ACTN</name>
<organism evidence="3 5">
    <name type="scientific">Gordonia amicalis</name>
    <dbReference type="NCBI Taxonomy" id="89053"/>
    <lineage>
        <taxon>Bacteria</taxon>
        <taxon>Bacillati</taxon>
        <taxon>Actinomycetota</taxon>
        <taxon>Actinomycetes</taxon>
        <taxon>Mycobacteriales</taxon>
        <taxon>Gordoniaceae</taxon>
        <taxon>Gordonia</taxon>
    </lineage>
</organism>
<keyword evidence="1" id="KW-0732">Signal</keyword>
<feature type="chain" id="PRO_5042260269" evidence="1">
    <location>
        <begin position="34"/>
        <end position="67"/>
    </location>
</feature>
<accession>A0AAE4R8S6</accession>
<dbReference type="EMBL" id="JAWLKH010000021">
    <property type="protein sequence ID" value="MDV6313693.1"/>
    <property type="molecule type" value="Genomic_DNA"/>
</dbReference>
<keyword evidence="4" id="KW-1185">Reference proteome</keyword>
<dbReference type="EMBL" id="JAWLKI010000026">
    <property type="protein sequence ID" value="MDV6309344.1"/>
    <property type="molecule type" value="Genomic_DNA"/>
</dbReference>
<evidence type="ECO:0000313" key="2">
    <source>
        <dbReference type="EMBL" id="MDV6309344.1"/>
    </source>
</evidence>
<dbReference type="AlphaFoldDB" id="A0AAE4R8S6"/>
<dbReference type="Proteomes" id="UP001185922">
    <property type="component" value="Unassembled WGS sequence"/>
</dbReference>
<sequence>MNKSKITRRLTVGAATAAAVCTLGLAGVPAASAAPAQSPPIQPQQAVGSVSLCLDIPLGSLSFSVCI</sequence>
<evidence type="ECO:0000313" key="3">
    <source>
        <dbReference type="EMBL" id="MDV6313693.1"/>
    </source>
</evidence>
<dbReference type="Proteomes" id="UP001185779">
    <property type="component" value="Unassembled WGS sequence"/>
</dbReference>
<evidence type="ECO:0000313" key="5">
    <source>
        <dbReference type="Proteomes" id="UP001185922"/>
    </source>
</evidence>
<evidence type="ECO:0000256" key="1">
    <source>
        <dbReference type="SAM" id="SignalP"/>
    </source>
</evidence>
<comment type="caution">
    <text evidence="3">The sequence shown here is derived from an EMBL/GenBank/DDBJ whole genome shotgun (WGS) entry which is preliminary data.</text>
</comment>
<proteinExistence type="predicted"/>
<reference evidence="3 4" key="1">
    <citation type="submission" date="2023-10" db="EMBL/GenBank/DDBJ databases">
        <title>Development of a sustainable strategy for remediation of hydrocarbon-contaminated territories based on the waste exchange concept.</title>
        <authorList>
            <person name="Krivoruchko A."/>
        </authorList>
    </citation>
    <scope>NUCLEOTIDE SEQUENCE</scope>
    <source>
        <strain evidence="2 4">IEGM 1266</strain>
        <strain evidence="3">IEGM 1279</strain>
    </source>
</reference>